<evidence type="ECO:0000313" key="2">
    <source>
        <dbReference type="Proteomes" id="UP000191285"/>
    </source>
</evidence>
<dbReference type="Pfam" id="PF12511">
    <property type="entry name" value="DUF3716"/>
    <property type="match status" value="1"/>
</dbReference>
<gene>
    <name evidence="1" type="ORF">PENSTE_c007G03723</name>
</gene>
<dbReference type="EMBL" id="MLKD01000007">
    <property type="protein sequence ID" value="OQE24605.1"/>
    <property type="molecule type" value="Genomic_DNA"/>
</dbReference>
<proteinExistence type="predicted"/>
<protein>
    <submittedName>
        <fullName evidence="1">Uncharacterized protein</fullName>
    </submittedName>
</protein>
<accession>A0A1V6TE01</accession>
<sequence>MPTFCLNSHRENIIPPQGRQGTAEIEPAGLSDMILSWPFTVTLEGSQSKQKALEELYRLPPLREPLWRSFRRWTGAKMLESVGANIQNVESALIQIVGTQTPKPCNACLAEIGPWGKCVFFRGSTIDITLACANCRWAGNDERCDYFNKENMDAQKISSNAQKKQGPSLQNIRRRYKEILRGDIEDLREIMDFMVNQKNVTDNPKALIDDCVGKLHNLDKRMSNDELAEKLME</sequence>
<dbReference type="STRING" id="303698.A0A1V6TE01"/>
<evidence type="ECO:0000313" key="1">
    <source>
        <dbReference type="EMBL" id="OQE24605.1"/>
    </source>
</evidence>
<dbReference type="AlphaFoldDB" id="A0A1V6TE01"/>
<dbReference type="OrthoDB" id="4174112at2759"/>
<comment type="caution">
    <text evidence="1">The sequence shown here is derived from an EMBL/GenBank/DDBJ whole genome shotgun (WGS) entry which is preliminary data.</text>
</comment>
<name>A0A1V6TE01_9EURO</name>
<dbReference type="InterPro" id="IPR022190">
    <property type="entry name" value="DUF3716"/>
</dbReference>
<organism evidence="1 2">
    <name type="scientific">Penicillium steckii</name>
    <dbReference type="NCBI Taxonomy" id="303698"/>
    <lineage>
        <taxon>Eukaryota</taxon>
        <taxon>Fungi</taxon>
        <taxon>Dikarya</taxon>
        <taxon>Ascomycota</taxon>
        <taxon>Pezizomycotina</taxon>
        <taxon>Eurotiomycetes</taxon>
        <taxon>Eurotiomycetidae</taxon>
        <taxon>Eurotiales</taxon>
        <taxon>Aspergillaceae</taxon>
        <taxon>Penicillium</taxon>
    </lineage>
</organism>
<keyword evidence="2" id="KW-1185">Reference proteome</keyword>
<dbReference type="Proteomes" id="UP000191285">
    <property type="component" value="Unassembled WGS sequence"/>
</dbReference>
<reference evidence="2" key="1">
    <citation type="journal article" date="2017" name="Nat. Microbiol.">
        <title>Global analysis of biosynthetic gene clusters reveals vast potential of secondary metabolite production in Penicillium species.</title>
        <authorList>
            <person name="Nielsen J.C."/>
            <person name="Grijseels S."/>
            <person name="Prigent S."/>
            <person name="Ji B."/>
            <person name="Dainat J."/>
            <person name="Nielsen K.F."/>
            <person name="Frisvad J.C."/>
            <person name="Workman M."/>
            <person name="Nielsen J."/>
        </authorList>
    </citation>
    <scope>NUCLEOTIDE SEQUENCE [LARGE SCALE GENOMIC DNA]</scope>
    <source>
        <strain evidence="2">IBT 24891</strain>
    </source>
</reference>